<keyword evidence="2" id="KW-1185">Reference proteome</keyword>
<dbReference type="EMBL" id="FWFX01000001">
    <property type="protein sequence ID" value="SLN13897.1"/>
    <property type="molecule type" value="Genomic_DNA"/>
</dbReference>
<sequence>MVELIAKTPFDGALPLEVGTVSASEVDTGVLTSVAPYKGKNKALSEALKGAHGMAAPAPNRATGKEGSRAIWFGREMVLLCGPEPDAKLGKHAALTDQSDAWAVARLEGENAAQVLARLTPIDLRPGVFKRGHTARTELQHMMASITRIGERSYQIMVFRAFAQTLAHDLKIAMQGVAARQPR</sequence>
<dbReference type="SUPFAM" id="SSF103025">
    <property type="entry name" value="Folate-binding domain"/>
    <property type="match status" value="1"/>
</dbReference>
<dbReference type="Gene3D" id="3.30.1360.120">
    <property type="entry name" value="Probable tRNA modification gtpase trme, domain 1"/>
    <property type="match status" value="1"/>
</dbReference>
<reference evidence="1 2" key="1">
    <citation type="submission" date="2017-03" db="EMBL/GenBank/DDBJ databases">
        <authorList>
            <person name="Afonso C.L."/>
            <person name="Miller P.J."/>
            <person name="Scott M.A."/>
            <person name="Spackman E."/>
            <person name="Goraichik I."/>
            <person name="Dimitrov K.M."/>
            <person name="Suarez D.L."/>
            <person name="Swayne D.E."/>
        </authorList>
    </citation>
    <scope>NUCLEOTIDE SEQUENCE [LARGE SCALE GENOMIC DNA]</scope>
    <source>
        <strain evidence="1 2">CECT 7450</strain>
    </source>
</reference>
<evidence type="ECO:0000313" key="2">
    <source>
        <dbReference type="Proteomes" id="UP000193061"/>
    </source>
</evidence>
<dbReference type="InterPro" id="IPR027266">
    <property type="entry name" value="TrmE/GcvT-like"/>
</dbReference>
<dbReference type="AlphaFoldDB" id="A0A1X6Y9E5"/>
<organism evidence="1 2">
    <name type="scientific">Roseovarius albus</name>
    <dbReference type="NCBI Taxonomy" id="1247867"/>
    <lineage>
        <taxon>Bacteria</taxon>
        <taxon>Pseudomonadati</taxon>
        <taxon>Pseudomonadota</taxon>
        <taxon>Alphaproteobacteria</taxon>
        <taxon>Rhodobacterales</taxon>
        <taxon>Roseobacteraceae</taxon>
        <taxon>Roseovarius</taxon>
    </lineage>
</organism>
<dbReference type="OrthoDB" id="7350722at2"/>
<dbReference type="RefSeq" id="WP_085804125.1">
    <property type="nucleotide sequence ID" value="NZ_FWFX01000001.1"/>
</dbReference>
<protein>
    <submittedName>
        <fullName evidence="1">Sarcosine oxidase, gamma subunit family</fullName>
    </submittedName>
</protein>
<gene>
    <name evidence="1" type="ORF">ROA7450_00230</name>
</gene>
<dbReference type="Proteomes" id="UP000193061">
    <property type="component" value="Unassembled WGS sequence"/>
</dbReference>
<name>A0A1X6Y9E5_9RHOB</name>
<proteinExistence type="predicted"/>
<accession>A0A1X6Y9E5</accession>
<evidence type="ECO:0000313" key="1">
    <source>
        <dbReference type="EMBL" id="SLN13897.1"/>
    </source>
</evidence>